<dbReference type="GO" id="GO:0005886">
    <property type="term" value="C:plasma membrane"/>
    <property type="evidence" value="ECO:0007669"/>
    <property type="project" value="UniProtKB-SubCell"/>
</dbReference>
<keyword evidence="5 9" id="KW-0472">Membrane</keyword>
<keyword evidence="4 9" id="KW-1133">Transmembrane helix</keyword>
<evidence type="ECO:0000256" key="2">
    <source>
        <dbReference type="ARBA" id="ARBA00022475"/>
    </source>
</evidence>
<evidence type="ECO:0000256" key="4">
    <source>
        <dbReference type="ARBA" id="ARBA00022989"/>
    </source>
</evidence>
<dbReference type="AlphaFoldDB" id="A0A1C0A8B0"/>
<reference evidence="13" key="1">
    <citation type="submission" date="2016-07" db="EMBL/GenBank/DDBJ databases">
        <authorList>
            <person name="Florea S."/>
            <person name="Webb J.S."/>
            <person name="Jaromczyk J."/>
            <person name="Schardl C.L."/>
        </authorList>
    </citation>
    <scope>NUCLEOTIDE SEQUENCE [LARGE SCALE GENOMIC DNA]</scope>
    <source>
        <strain evidence="13">Z6</strain>
    </source>
</reference>
<dbReference type="SUPFAM" id="SSF58104">
    <property type="entry name" value="Methyl-accepting chemotaxis protein (MCP) signaling domain"/>
    <property type="match status" value="1"/>
</dbReference>
<feature type="domain" description="Methyl-accepting transducer" evidence="10">
    <location>
        <begin position="284"/>
        <end position="520"/>
    </location>
</feature>
<comment type="caution">
    <text evidence="12">The sequence shown here is derived from an EMBL/GenBank/DDBJ whole genome shotgun (WGS) entry which is preliminary data.</text>
</comment>
<dbReference type="EMBL" id="LWDV01000009">
    <property type="protein sequence ID" value="OCL26477.1"/>
    <property type="molecule type" value="Genomic_DNA"/>
</dbReference>
<dbReference type="InterPro" id="IPR004090">
    <property type="entry name" value="Chemotax_Me-accpt_rcpt"/>
</dbReference>
<dbReference type="InterPro" id="IPR004010">
    <property type="entry name" value="Double_Cache_2"/>
</dbReference>
<dbReference type="Gene3D" id="1.10.287.950">
    <property type="entry name" value="Methyl-accepting chemotaxis protein"/>
    <property type="match status" value="1"/>
</dbReference>
<dbReference type="Pfam" id="PF00015">
    <property type="entry name" value="MCPsignal"/>
    <property type="match status" value="1"/>
</dbReference>
<gene>
    <name evidence="12" type="ORF">U472_10800</name>
</gene>
<dbReference type="SMART" id="SM01049">
    <property type="entry name" value="Cache_2"/>
    <property type="match status" value="1"/>
</dbReference>
<organism evidence="12 13">
    <name type="scientific">Orenia metallireducens</name>
    <dbReference type="NCBI Taxonomy" id="1413210"/>
    <lineage>
        <taxon>Bacteria</taxon>
        <taxon>Bacillati</taxon>
        <taxon>Bacillota</taxon>
        <taxon>Clostridia</taxon>
        <taxon>Halanaerobiales</taxon>
        <taxon>Halobacteroidaceae</taxon>
        <taxon>Orenia</taxon>
    </lineage>
</organism>
<accession>A0A1C0A8B0</accession>
<dbReference type="InterPro" id="IPR033480">
    <property type="entry name" value="sCache_2"/>
</dbReference>
<dbReference type="GO" id="GO:0007165">
    <property type="term" value="P:signal transduction"/>
    <property type="evidence" value="ECO:0007669"/>
    <property type="project" value="UniProtKB-KW"/>
</dbReference>
<reference evidence="12 13" key="2">
    <citation type="submission" date="2016-08" db="EMBL/GenBank/DDBJ databases">
        <title>Orenia metallireducens sp. nov. strain Z6, a Novel Metal-reducing Firmicute from the Deep Subsurface.</title>
        <authorList>
            <person name="Maxim B.I."/>
            <person name="Kenneth K."/>
            <person name="Flynn T.M."/>
            <person name="Oloughlin E.J."/>
            <person name="Locke R.A."/>
            <person name="Weber J.R."/>
            <person name="Egan S.M."/>
            <person name="Mackie R.I."/>
            <person name="Cann I.K."/>
        </authorList>
    </citation>
    <scope>NUCLEOTIDE SEQUENCE [LARGE SCALE GENOMIC DNA]</scope>
    <source>
        <strain evidence="12 13">Z6</strain>
    </source>
</reference>
<proteinExistence type="inferred from homology"/>
<evidence type="ECO:0000256" key="1">
    <source>
        <dbReference type="ARBA" id="ARBA00004651"/>
    </source>
</evidence>
<dbReference type="OrthoDB" id="9810264at2"/>
<dbReference type="PRINTS" id="PR00260">
    <property type="entry name" value="CHEMTRNSDUCR"/>
</dbReference>
<evidence type="ECO:0000256" key="8">
    <source>
        <dbReference type="PROSITE-ProRule" id="PRU00284"/>
    </source>
</evidence>
<dbReference type="GO" id="GO:0004888">
    <property type="term" value="F:transmembrane signaling receptor activity"/>
    <property type="evidence" value="ECO:0007669"/>
    <property type="project" value="InterPro"/>
</dbReference>
<evidence type="ECO:0000256" key="9">
    <source>
        <dbReference type="SAM" id="Phobius"/>
    </source>
</evidence>
<protein>
    <submittedName>
        <fullName evidence="12">Chemotaxis protein</fullName>
    </submittedName>
</protein>
<evidence type="ECO:0000313" key="12">
    <source>
        <dbReference type="EMBL" id="OCL26477.1"/>
    </source>
</evidence>
<dbReference type="SMART" id="SM00283">
    <property type="entry name" value="MA"/>
    <property type="match status" value="1"/>
</dbReference>
<dbReference type="PANTHER" id="PTHR32089:SF112">
    <property type="entry name" value="LYSOZYME-LIKE PROTEIN-RELATED"/>
    <property type="match status" value="1"/>
</dbReference>
<evidence type="ECO:0000256" key="6">
    <source>
        <dbReference type="ARBA" id="ARBA00023224"/>
    </source>
</evidence>
<feature type="domain" description="HAMP" evidence="11">
    <location>
        <begin position="234"/>
        <end position="286"/>
    </location>
</feature>
<dbReference type="InterPro" id="IPR003660">
    <property type="entry name" value="HAMP_dom"/>
</dbReference>
<evidence type="ECO:0000259" key="10">
    <source>
        <dbReference type="PROSITE" id="PS50111"/>
    </source>
</evidence>
<dbReference type="SMART" id="SM00304">
    <property type="entry name" value="HAMP"/>
    <property type="match status" value="1"/>
</dbReference>
<evidence type="ECO:0000256" key="5">
    <source>
        <dbReference type="ARBA" id="ARBA00023136"/>
    </source>
</evidence>
<keyword evidence="6 8" id="KW-0807">Transducer</keyword>
<comment type="similarity">
    <text evidence="7">Belongs to the methyl-accepting chemotaxis (MCP) protein family.</text>
</comment>
<evidence type="ECO:0000256" key="7">
    <source>
        <dbReference type="ARBA" id="ARBA00029447"/>
    </source>
</evidence>
<feature type="transmembrane region" description="Helical" evidence="9">
    <location>
        <begin position="211"/>
        <end position="230"/>
    </location>
</feature>
<dbReference type="GO" id="GO:0006935">
    <property type="term" value="P:chemotaxis"/>
    <property type="evidence" value="ECO:0007669"/>
    <property type="project" value="InterPro"/>
</dbReference>
<keyword evidence="13" id="KW-1185">Reference proteome</keyword>
<dbReference type="PROSITE" id="PS50885">
    <property type="entry name" value="HAMP"/>
    <property type="match status" value="1"/>
</dbReference>
<dbReference type="CDD" id="cd11386">
    <property type="entry name" value="MCP_signal"/>
    <property type="match status" value="1"/>
</dbReference>
<evidence type="ECO:0000256" key="3">
    <source>
        <dbReference type="ARBA" id="ARBA00022692"/>
    </source>
</evidence>
<dbReference type="Proteomes" id="UP000093514">
    <property type="component" value="Unassembled WGS sequence"/>
</dbReference>
<dbReference type="InterPro" id="IPR004089">
    <property type="entry name" value="MCPsignal_dom"/>
</dbReference>
<evidence type="ECO:0000313" key="13">
    <source>
        <dbReference type="Proteomes" id="UP000093514"/>
    </source>
</evidence>
<keyword evidence="2" id="KW-1003">Cell membrane</keyword>
<dbReference type="PROSITE" id="PS50111">
    <property type="entry name" value="CHEMOTAXIS_TRANSDUC_2"/>
    <property type="match status" value="1"/>
</dbReference>
<comment type="subcellular location">
    <subcellularLocation>
        <location evidence="1">Cell membrane</location>
        <topology evidence="1">Multi-pass membrane protein</topology>
    </subcellularLocation>
</comment>
<dbReference type="Pfam" id="PF08269">
    <property type="entry name" value="dCache_2"/>
    <property type="match status" value="1"/>
</dbReference>
<dbReference type="RefSeq" id="WP_068718345.1">
    <property type="nucleotide sequence ID" value="NZ_LWDV01000009.1"/>
</dbReference>
<name>A0A1C0A8B0_9FIRM</name>
<dbReference type="Pfam" id="PF00672">
    <property type="entry name" value="HAMP"/>
    <property type="match status" value="1"/>
</dbReference>
<evidence type="ECO:0000259" key="11">
    <source>
        <dbReference type="PROSITE" id="PS50885"/>
    </source>
</evidence>
<sequence>MIKIRDMKIRIKILVGIGFSFLLMMLVLGGVVIKGFDKLANNNAVLLKEALLTKERDRIRDTVHTMAQNLAEIYRENKDSLSTKELRELIVEKNNLVRFGEAGYFFIYDYKGETIALPTATELEGNNRLNLRDSEGTYIIKEFITAAKAGGDFVSYIYQNPNTKENERKFGYVEPIKGTKWFVGSGGYESVIDSALAESYQEIEEMKLDTVIRLGIIFAISIVVMVLIIVKISNYLTRNMDKILRGLKKVAKGDLTVELEVNSNDELGELTQGFNYAIQGQAEILKKILAIVDDLSAYSQELLASAEEGNATTEATTESISQMVASIQQISSSSQEIVELVENANLRTEEGRSKMEDTIAKIKSINTEVAKAKNVISKLDSISQEITEVVNMITEIAEQTNLLALNAAIEAARAGESGRGFAVVAEEIKALAEETAKATDRAIDLLKDTQSRSQEGLLAIESVNQETKRGEELIGETEASLNKIAEVVTDTSAYIEETTASTQELASSSELVTDSTSNMKSMSNEVNKSAEELANMALELRGMIDNYRL</sequence>
<keyword evidence="3 9" id="KW-0812">Transmembrane</keyword>
<dbReference type="PANTHER" id="PTHR32089">
    <property type="entry name" value="METHYL-ACCEPTING CHEMOTAXIS PROTEIN MCPB"/>
    <property type="match status" value="1"/>
</dbReference>
<dbReference type="CDD" id="cd06225">
    <property type="entry name" value="HAMP"/>
    <property type="match status" value="1"/>
</dbReference>
<dbReference type="Gene3D" id="3.30.450.20">
    <property type="entry name" value="PAS domain"/>
    <property type="match status" value="1"/>
</dbReference>